<organism evidence="5 6">
    <name type="scientific">Fictibacillus phosphorivorans</name>
    <dbReference type="NCBI Taxonomy" id="1221500"/>
    <lineage>
        <taxon>Bacteria</taxon>
        <taxon>Bacillati</taxon>
        <taxon>Bacillota</taxon>
        <taxon>Bacilli</taxon>
        <taxon>Bacillales</taxon>
        <taxon>Fictibacillaceae</taxon>
        <taxon>Fictibacillus</taxon>
    </lineage>
</organism>
<dbReference type="SUPFAM" id="SSF63817">
    <property type="entry name" value="Sortase"/>
    <property type="match status" value="1"/>
</dbReference>
<feature type="active site" description="Proton donor/acceptor" evidence="2">
    <location>
        <position position="133"/>
    </location>
</feature>
<evidence type="ECO:0000256" key="4">
    <source>
        <dbReference type="SAM" id="SignalP"/>
    </source>
</evidence>
<dbReference type="KEGG" id="fpn:ABE65_005695"/>
<dbReference type="Gene3D" id="2.40.260.10">
    <property type="entry name" value="Sortase"/>
    <property type="match status" value="1"/>
</dbReference>
<feature type="active site" description="Acyl-thioester intermediate" evidence="2">
    <location>
        <position position="199"/>
    </location>
</feature>
<protein>
    <recommendedName>
        <fullName evidence="7">Class F sortase</fullName>
    </recommendedName>
</protein>
<evidence type="ECO:0000313" key="6">
    <source>
        <dbReference type="Proteomes" id="UP000076623"/>
    </source>
</evidence>
<dbReference type="PROSITE" id="PS51257">
    <property type="entry name" value="PROKAR_LIPOPROTEIN"/>
    <property type="match status" value="1"/>
</dbReference>
<dbReference type="Proteomes" id="UP000076623">
    <property type="component" value="Chromosome"/>
</dbReference>
<feature type="chain" id="PRO_5039418624" description="Class F sortase" evidence="4">
    <location>
        <begin position="21"/>
        <end position="223"/>
    </location>
</feature>
<feature type="compositionally biased region" description="Polar residues" evidence="3">
    <location>
        <begin position="31"/>
        <end position="41"/>
    </location>
</feature>
<reference evidence="5 6" key="1">
    <citation type="submission" date="2016-04" db="EMBL/GenBank/DDBJ databases">
        <title>Complete genome sequence of Fictibacillus phosphorivorans G25-29, a strain toxic to nematodes.</title>
        <authorList>
            <person name="Zheng Z."/>
        </authorList>
    </citation>
    <scope>NUCLEOTIDE SEQUENCE [LARGE SCALE GENOMIC DNA]</scope>
    <source>
        <strain evidence="5 6">G25-29</strain>
    </source>
</reference>
<feature type="signal peptide" evidence="4">
    <location>
        <begin position="1"/>
        <end position="20"/>
    </location>
</feature>
<keyword evidence="4" id="KW-0732">Signal</keyword>
<dbReference type="CDD" id="cd05829">
    <property type="entry name" value="Sortase_F"/>
    <property type="match status" value="1"/>
</dbReference>
<dbReference type="InterPro" id="IPR023365">
    <property type="entry name" value="Sortase_dom-sf"/>
</dbReference>
<evidence type="ECO:0000313" key="5">
    <source>
        <dbReference type="EMBL" id="ANC76323.1"/>
    </source>
</evidence>
<evidence type="ECO:0000256" key="1">
    <source>
        <dbReference type="ARBA" id="ARBA00022801"/>
    </source>
</evidence>
<dbReference type="Pfam" id="PF04203">
    <property type="entry name" value="Sortase"/>
    <property type="match status" value="1"/>
</dbReference>
<evidence type="ECO:0008006" key="7">
    <source>
        <dbReference type="Google" id="ProtNLM"/>
    </source>
</evidence>
<evidence type="ECO:0000256" key="2">
    <source>
        <dbReference type="PIRSR" id="PIRSR605754-1"/>
    </source>
</evidence>
<dbReference type="RefSeq" id="WP_082861304.1">
    <property type="nucleotide sequence ID" value="NZ_CP015378.1"/>
</dbReference>
<gene>
    <name evidence="5" type="ORF">ABE65_005695</name>
</gene>
<keyword evidence="6" id="KW-1185">Reference proteome</keyword>
<keyword evidence="1" id="KW-0378">Hydrolase</keyword>
<evidence type="ECO:0000256" key="3">
    <source>
        <dbReference type="SAM" id="MobiDB-lite"/>
    </source>
</evidence>
<dbReference type="InterPro" id="IPR005754">
    <property type="entry name" value="Sortase"/>
</dbReference>
<feature type="region of interest" description="Disordered" evidence="3">
    <location>
        <begin position="25"/>
        <end position="72"/>
    </location>
</feature>
<dbReference type="STRING" id="1221500.ABE65_005695"/>
<dbReference type="InterPro" id="IPR042001">
    <property type="entry name" value="Sortase_F"/>
</dbReference>
<dbReference type="GO" id="GO:0016787">
    <property type="term" value="F:hydrolase activity"/>
    <property type="evidence" value="ECO:0007669"/>
    <property type="project" value="UniProtKB-KW"/>
</dbReference>
<feature type="compositionally biased region" description="Polar residues" evidence="3">
    <location>
        <begin position="48"/>
        <end position="60"/>
    </location>
</feature>
<dbReference type="EMBL" id="CP015378">
    <property type="protein sequence ID" value="ANC76323.1"/>
    <property type="molecule type" value="Genomic_DNA"/>
</dbReference>
<dbReference type="AlphaFoldDB" id="A0A160IJT4"/>
<accession>A0A160IJT4</accession>
<proteinExistence type="predicted"/>
<name>A0A160IJT4_9BACL</name>
<sequence>MMKKQIFLFTTIFLLSSCSAGNNNESDDIQEYSQRENQVSPQEEPDTKSGQQTDSMVNMNNDDEKNDMPNKTESIGIVPTKLEIPTLKVSASVDGQGLNKDGQMEVPNNGKDVGWYELGAKPGANGNAVIAGHVDDYRGPAVFFYLKNLKAGDLIHVYGKENEKVSFQVEKVVAYKKDEAPLRVIFGPSQQPRLNLITCTGVYNRKNNEHEKRLVVYAKRIKQ</sequence>